<dbReference type="GO" id="GO:0008237">
    <property type="term" value="F:metallopeptidase activity"/>
    <property type="evidence" value="ECO:0007669"/>
    <property type="project" value="UniProtKB-KW"/>
</dbReference>
<dbReference type="GO" id="GO:0006508">
    <property type="term" value="P:proteolysis"/>
    <property type="evidence" value="ECO:0007669"/>
    <property type="project" value="UniProtKB-KW"/>
</dbReference>
<name>A0A2S5KP09_9PROT</name>
<dbReference type="EMBL" id="PRLP01000051">
    <property type="protein sequence ID" value="PPC76470.1"/>
    <property type="molecule type" value="Genomic_DNA"/>
</dbReference>
<sequence length="497" mass="54530">MNVFVASLATETNTFSPVYTDIHSFRESFYAAPGEHPDTPTLCSAPFIACRDLIRAEGWSLVEGTATWAEPGGLVNRQTYEQLRDEILAQLRAAMPVQGVILGLHGAMVADGYLDCEGDLLERVRAIVGPDVTIAAEFDPHSHLTEKRFNNCDLMVAFKEFPHVDFLDRAYDLVRLAVRHMKGEITPTKAMFDCRMIEVLPTSREPMRSFVDRLQQLEQQPGVLTISVIHGFMAGDVPEMGTRVLVITDNDPARAKQLADTLGMELYSFRGTTRPPYLAPVDAVQEVISSLHQPVVLADVWDNPGGGVAGDATLLLRALLDAGVNNAAVGTIWDPMAVRFCLAAGEGAVIKLRFGGKSCDNGGAPVDAWVEIKRTVREAVQDFGESVVPMGDAVWIRLQGTEMDIILNSNRAQAFSPTLFSNMGIDPLRKPILLIKSTNHFYDAFSRISQHIVYCDAGAPYPSNPKTNDYRHLSRPIWPIVENPHEAASSVVSEVSA</sequence>
<keyword evidence="1" id="KW-0482">Metalloprotease</keyword>
<organism evidence="4 5">
    <name type="scientific">Proteobacteria bacterium 228</name>
    <dbReference type="NCBI Taxonomy" id="2083153"/>
    <lineage>
        <taxon>Bacteria</taxon>
        <taxon>Pseudomonadati</taxon>
        <taxon>Pseudomonadota</taxon>
    </lineage>
</organism>
<dbReference type="Pfam" id="PF07171">
    <property type="entry name" value="MlrC_C"/>
    <property type="match status" value="1"/>
</dbReference>
<keyword evidence="1" id="KW-0645">Protease</keyword>
<evidence type="ECO:0000256" key="1">
    <source>
        <dbReference type="PIRNR" id="PIRNR012702"/>
    </source>
</evidence>
<dbReference type="InterPro" id="IPR009197">
    <property type="entry name" value="MlrC"/>
</dbReference>
<evidence type="ECO:0000313" key="5">
    <source>
        <dbReference type="Proteomes" id="UP000238196"/>
    </source>
</evidence>
<comment type="cofactor">
    <cofactor evidence="1">
        <name>Zn(2+)</name>
        <dbReference type="ChEBI" id="CHEBI:29105"/>
    </cofactor>
    <text evidence="1">Binds 1 zinc ion per subunit.</text>
</comment>
<protein>
    <recommendedName>
        <fullName evidence="1">Microcystinase C</fullName>
        <shortName evidence="1">MlrC</shortName>
    </recommendedName>
</protein>
<dbReference type="AlphaFoldDB" id="A0A2S5KP09"/>
<feature type="domain" description="Microcystin LR degradation protein MlrC C-terminal" evidence="2">
    <location>
        <begin position="297"/>
        <end position="472"/>
    </location>
</feature>
<dbReference type="OrthoDB" id="5288421at2"/>
<accession>A0A2S5KP09</accession>
<evidence type="ECO:0000259" key="2">
    <source>
        <dbReference type="Pfam" id="PF07171"/>
    </source>
</evidence>
<dbReference type="InterPro" id="IPR015995">
    <property type="entry name" value="MlrC_N"/>
</dbReference>
<keyword evidence="1" id="KW-0479">Metal-binding</keyword>
<dbReference type="Proteomes" id="UP000238196">
    <property type="component" value="Unassembled WGS sequence"/>
</dbReference>
<reference evidence="4 5" key="1">
    <citation type="submission" date="2018-02" db="EMBL/GenBank/DDBJ databases">
        <title>novel marine gammaproteobacteria from coastal saline agro ecosystem.</title>
        <authorList>
            <person name="Krishnan R."/>
            <person name="Ramesh Kumar N."/>
        </authorList>
    </citation>
    <scope>NUCLEOTIDE SEQUENCE [LARGE SCALE GENOMIC DNA]</scope>
    <source>
        <strain evidence="4 5">228</strain>
    </source>
</reference>
<dbReference type="Pfam" id="PF07364">
    <property type="entry name" value="DUF1485"/>
    <property type="match status" value="1"/>
</dbReference>
<dbReference type="InterPro" id="IPR010799">
    <property type="entry name" value="MlrC_C"/>
</dbReference>
<comment type="function">
    <text evidence="1">Involved in peptidolytic degradation of cyclic heptapeptide hepatotoxin microcystin (MC).</text>
</comment>
<evidence type="ECO:0000259" key="3">
    <source>
        <dbReference type="Pfam" id="PF07364"/>
    </source>
</evidence>
<gene>
    <name evidence="4" type="ORF">C4K68_15130</name>
</gene>
<dbReference type="PIRSF" id="PIRSF012702">
    <property type="entry name" value="UCP012702"/>
    <property type="match status" value="1"/>
</dbReference>
<dbReference type="GO" id="GO:0046872">
    <property type="term" value="F:metal ion binding"/>
    <property type="evidence" value="ECO:0007669"/>
    <property type="project" value="UniProtKB-KW"/>
</dbReference>
<proteinExistence type="inferred from homology"/>
<evidence type="ECO:0000313" key="4">
    <source>
        <dbReference type="EMBL" id="PPC76470.1"/>
    </source>
</evidence>
<comment type="similarity">
    <text evidence="1">Belongs to the peptidase M81 family.</text>
</comment>
<comment type="caution">
    <text evidence="4">The sequence shown here is derived from an EMBL/GenBank/DDBJ whole genome shotgun (WGS) entry which is preliminary data.</text>
</comment>
<feature type="domain" description="Microcystin LR degradation protein MlrC N-terminal" evidence="3">
    <location>
        <begin position="3"/>
        <end position="287"/>
    </location>
</feature>
<keyword evidence="1" id="KW-0378">Hydrolase</keyword>